<accession>A0A4Z2ELS9</accession>
<dbReference type="Proteomes" id="UP000314294">
    <property type="component" value="Unassembled WGS sequence"/>
</dbReference>
<gene>
    <name evidence="1" type="ORF">EYF80_060127</name>
</gene>
<name>A0A4Z2ELS9_9TELE</name>
<organism evidence="1 2">
    <name type="scientific">Liparis tanakae</name>
    <name type="common">Tanaka's snailfish</name>
    <dbReference type="NCBI Taxonomy" id="230148"/>
    <lineage>
        <taxon>Eukaryota</taxon>
        <taxon>Metazoa</taxon>
        <taxon>Chordata</taxon>
        <taxon>Craniata</taxon>
        <taxon>Vertebrata</taxon>
        <taxon>Euteleostomi</taxon>
        <taxon>Actinopterygii</taxon>
        <taxon>Neopterygii</taxon>
        <taxon>Teleostei</taxon>
        <taxon>Neoteleostei</taxon>
        <taxon>Acanthomorphata</taxon>
        <taxon>Eupercaria</taxon>
        <taxon>Perciformes</taxon>
        <taxon>Cottioidei</taxon>
        <taxon>Cottales</taxon>
        <taxon>Liparidae</taxon>
        <taxon>Liparis</taxon>
    </lineage>
</organism>
<comment type="caution">
    <text evidence="1">The sequence shown here is derived from an EMBL/GenBank/DDBJ whole genome shotgun (WGS) entry which is preliminary data.</text>
</comment>
<keyword evidence="2" id="KW-1185">Reference proteome</keyword>
<evidence type="ECO:0000313" key="2">
    <source>
        <dbReference type="Proteomes" id="UP000314294"/>
    </source>
</evidence>
<dbReference type="AlphaFoldDB" id="A0A4Z2ELS9"/>
<evidence type="ECO:0000313" key="1">
    <source>
        <dbReference type="EMBL" id="TNN29725.1"/>
    </source>
</evidence>
<dbReference type="EMBL" id="SRLO01005285">
    <property type="protein sequence ID" value="TNN29725.1"/>
    <property type="molecule type" value="Genomic_DNA"/>
</dbReference>
<sequence length="81" mass="8626">MAPGGRELLMREAGNGAHVFVRVFLGPGGWGSGGVGGPGGWGSRRMGVWGVQTLRADVNPQAERILSETRSRLERQSARSH</sequence>
<protein>
    <submittedName>
        <fullName evidence="1">Uncharacterized protein</fullName>
    </submittedName>
</protein>
<proteinExistence type="predicted"/>
<reference evidence="1 2" key="1">
    <citation type="submission" date="2019-03" db="EMBL/GenBank/DDBJ databases">
        <title>First draft genome of Liparis tanakae, snailfish: a comprehensive survey of snailfish specific genes.</title>
        <authorList>
            <person name="Kim W."/>
            <person name="Song I."/>
            <person name="Jeong J.-H."/>
            <person name="Kim D."/>
            <person name="Kim S."/>
            <person name="Ryu S."/>
            <person name="Song J.Y."/>
            <person name="Lee S.K."/>
        </authorList>
    </citation>
    <scope>NUCLEOTIDE SEQUENCE [LARGE SCALE GENOMIC DNA]</scope>
    <source>
        <tissue evidence="1">Muscle</tissue>
    </source>
</reference>